<sequence length="239" mass="27006">MQHCKLDGSGFGPFHPTFKDDAQNQILPVPYKQQWIAKATRVPPRKVHTTDLSRIKSRLFAFNQRNCALSIGTVVGSFRYICSWAKLLGLSVSAFLFVWTLYCFSILKYLKGEQYIEYFYTNLLCLMVSLISFTMLAASFIFPGLSKINLNSVESSLITNSGMATRSLIPCKTLSTVYFIVSLFSIFPASLFQMDSYYFTAKILSVILATHLAPSILFYVAHLRGEDGYIDERNMNASL</sequence>
<evidence type="ECO:0000313" key="3">
    <source>
        <dbReference type="Proteomes" id="UP001071777"/>
    </source>
</evidence>
<reference evidence="2" key="1">
    <citation type="submission" date="2022-10" db="EMBL/GenBank/DDBJ databases">
        <title>Adaptive evolution leads to modifications in subtelomeric GC content in a zoonotic Cryptosporidium species.</title>
        <authorList>
            <person name="Li J."/>
            <person name="Feng Y."/>
            <person name="Xiao L."/>
        </authorList>
    </citation>
    <scope>NUCLEOTIDE SEQUENCE</scope>
    <source>
        <strain evidence="2">25894</strain>
    </source>
</reference>
<keyword evidence="1" id="KW-0812">Transmembrane</keyword>
<evidence type="ECO:0000256" key="1">
    <source>
        <dbReference type="SAM" id="Phobius"/>
    </source>
</evidence>
<keyword evidence="1" id="KW-1133">Transmembrane helix</keyword>
<keyword evidence="3" id="KW-1185">Reference proteome</keyword>
<evidence type="ECO:0000313" key="2">
    <source>
        <dbReference type="EMBL" id="KAJ1615509.1"/>
    </source>
</evidence>
<dbReference type="Proteomes" id="UP001071777">
    <property type="component" value="Unassembled WGS sequence"/>
</dbReference>
<organism evidence="2 3">
    <name type="scientific">Cryptosporidium canis</name>
    <dbReference type="NCBI Taxonomy" id="195482"/>
    <lineage>
        <taxon>Eukaryota</taxon>
        <taxon>Sar</taxon>
        <taxon>Alveolata</taxon>
        <taxon>Apicomplexa</taxon>
        <taxon>Conoidasida</taxon>
        <taxon>Coccidia</taxon>
        <taxon>Eucoccidiorida</taxon>
        <taxon>Eimeriorina</taxon>
        <taxon>Cryptosporidiidae</taxon>
        <taxon>Cryptosporidium</taxon>
    </lineage>
</organism>
<gene>
    <name evidence="2" type="ORF">OJ252_108</name>
</gene>
<feature type="transmembrane region" description="Helical" evidence="1">
    <location>
        <begin position="119"/>
        <end position="142"/>
    </location>
</feature>
<dbReference type="EMBL" id="JAPCXB010000001">
    <property type="protein sequence ID" value="KAJ1615509.1"/>
    <property type="molecule type" value="Genomic_DNA"/>
</dbReference>
<feature type="transmembrane region" description="Helical" evidence="1">
    <location>
        <begin position="173"/>
        <end position="191"/>
    </location>
</feature>
<keyword evidence="1" id="KW-0472">Membrane</keyword>
<feature type="transmembrane region" description="Helical" evidence="1">
    <location>
        <begin position="197"/>
        <end position="220"/>
    </location>
</feature>
<protein>
    <submittedName>
        <fullName evidence="2">Membrane domain-containing protein</fullName>
    </submittedName>
</protein>
<proteinExistence type="predicted"/>
<comment type="caution">
    <text evidence="2">The sequence shown here is derived from an EMBL/GenBank/DDBJ whole genome shotgun (WGS) entry which is preliminary data.</text>
</comment>
<accession>A0ABQ8PEU1</accession>
<feature type="transmembrane region" description="Helical" evidence="1">
    <location>
        <begin position="87"/>
        <end position="107"/>
    </location>
</feature>
<name>A0ABQ8PEU1_9CRYT</name>